<name>A0A1F6YHR1_9BACT</name>
<accession>A0A1F6YHR1</accession>
<dbReference type="PANTHER" id="PTHR34477">
    <property type="entry name" value="UPF0213 PROTEIN YHBQ"/>
    <property type="match status" value="1"/>
</dbReference>
<protein>
    <submittedName>
        <fullName evidence="3">Endonuclease</fullName>
    </submittedName>
</protein>
<organism evidence="3 4">
    <name type="scientific">Candidatus Nomurabacteria bacterium RIFOXYA1_FULL_35_17</name>
    <dbReference type="NCBI Taxonomy" id="1801798"/>
    <lineage>
        <taxon>Bacteria</taxon>
        <taxon>Candidatus Nomuraibacteriota</taxon>
    </lineage>
</organism>
<evidence type="ECO:0000313" key="4">
    <source>
        <dbReference type="Proteomes" id="UP000179274"/>
    </source>
</evidence>
<keyword evidence="3" id="KW-0255">Endonuclease</keyword>
<dbReference type="EMBL" id="MFVW01000029">
    <property type="protein sequence ID" value="OGJ05885.1"/>
    <property type="molecule type" value="Genomic_DNA"/>
</dbReference>
<dbReference type="PROSITE" id="PS50164">
    <property type="entry name" value="GIY_YIG"/>
    <property type="match status" value="1"/>
</dbReference>
<dbReference type="PANTHER" id="PTHR34477:SF5">
    <property type="entry name" value="BSL5627 PROTEIN"/>
    <property type="match status" value="1"/>
</dbReference>
<dbReference type="InterPro" id="IPR050190">
    <property type="entry name" value="UPF0213_domain"/>
</dbReference>
<feature type="domain" description="GIY-YIG" evidence="2">
    <location>
        <begin position="1"/>
        <end position="80"/>
    </location>
</feature>
<dbReference type="CDD" id="cd10449">
    <property type="entry name" value="GIY-YIG_SLX1_like"/>
    <property type="match status" value="1"/>
</dbReference>
<dbReference type="Proteomes" id="UP000179274">
    <property type="component" value="Unassembled WGS sequence"/>
</dbReference>
<gene>
    <name evidence="3" type="ORF">A2192_01415</name>
</gene>
<evidence type="ECO:0000259" key="2">
    <source>
        <dbReference type="PROSITE" id="PS50164"/>
    </source>
</evidence>
<dbReference type="Pfam" id="PF01541">
    <property type="entry name" value="GIY-YIG"/>
    <property type="match status" value="1"/>
</dbReference>
<comment type="similarity">
    <text evidence="1">Belongs to the UPF0213 family.</text>
</comment>
<evidence type="ECO:0000313" key="3">
    <source>
        <dbReference type="EMBL" id="OGJ05885.1"/>
    </source>
</evidence>
<reference evidence="3 4" key="1">
    <citation type="journal article" date="2016" name="Nat. Commun.">
        <title>Thousands of microbial genomes shed light on interconnected biogeochemical processes in an aquifer system.</title>
        <authorList>
            <person name="Anantharaman K."/>
            <person name="Brown C.T."/>
            <person name="Hug L.A."/>
            <person name="Sharon I."/>
            <person name="Castelle C.J."/>
            <person name="Probst A.J."/>
            <person name="Thomas B.C."/>
            <person name="Singh A."/>
            <person name="Wilkins M.J."/>
            <person name="Karaoz U."/>
            <person name="Brodie E.L."/>
            <person name="Williams K.H."/>
            <person name="Hubbard S.S."/>
            <person name="Banfield J.F."/>
        </authorList>
    </citation>
    <scope>NUCLEOTIDE SEQUENCE [LARGE SCALE GENOMIC DNA]</scope>
</reference>
<dbReference type="InterPro" id="IPR035901">
    <property type="entry name" value="GIY-YIG_endonuc_sf"/>
</dbReference>
<dbReference type="GO" id="GO:0004519">
    <property type="term" value="F:endonuclease activity"/>
    <property type="evidence" value="ECO:0007669"/>
    <property type="project" value="UniProtKB-KW"/>
</dbReference>
<evidence type="ECO:0000256" key="1">
    <source>
        <dbReference type="ARBA" id="ARBA00007435"/>
    </source>
</evidence>
<proteinExistence type="inferred from homology"/>
<dbReference type="AlphaFoldDB" id="A0A1F6YHR1"/>
<dbReference type="Gene3D" id="3.40.1440.10">
    <property type="entry name" value="GIY-YIG endonuclease"/>
    <property type="match status" value="1"/>
</dbReference>
<keyword evidence="3" id="KW-0540">Nuclease</keyword>
<dbReference type="InterPro" id="IPR000305">
    <property type="entry name" value="GIY-YIG_endonuc"/>
</dbReference>
<dbReference type="SUPFAM" id="SSF82771">
    <property type="entry name" value="GIY-YIG endonuclease"/>
    <property type="match status" value="1"/>
</dbReference>
<sequence length="80" mass="9675">MYTVYIIQSKKNKHYYIGATGDLAKRIFYHNNNKNRSTKKKGPWELVYSEIFDDKKSAWLRERQIKNYKGGEAFRRLLKK</sequence>
<comment type="caution">
    <text evidence="3">The sequence shown here is derived from an EMBL/GenBank/DDBJ whole genome shotgun (WGS) entry which is preliminary data.</text>
</comment>
<keyword evidence="3" id="KW-0378">Hydrolase</keyword>